<dbReference type="Gene3D" id="1.10.1040.10">
    <property type="entry name" value="N-(1-d-carboxylethyl)-l-norvaline Dehydrogenase, domain 2"/>
    <property type="match status" value="1"/>
</dbReference>
<organism evidence="5 6">
    <name type="scientific">Candidatus Pantoea soli</name>
    <dbReference type="NCBI Taxonomy" id="3098669"/>
    <lineage>
        <taxon>Bacteria</taxon>
        <taxon>Pseudomonadati</taxon>
        <taxon>Pseudomonadota</taxon>
        <taxon>Gammaproteobacteria</taxon>
        <taxon>Enterobacterales</taxon>
        <taxon>Erwiniaceae</taxon>
        <taxon>Pantoea</taxon>
    </lineage>
</organism>
<feature type="domain" description="Mannitol dehydrogenase N-terminal" evidence="3">
    <location>
        <begin position="24"/>
        <end position="270"/>
    </location>
</feature>
<dbReference type="Proteomes" id="UP000319411">
    <property type="component" value="Chromosome"/>
</dbReference>
<evidence type="ECO:0000313" key="5">
    <source>
        <dbReference type="EMBL" id="QDY42427.1"/>
    </source>
</evidence>
<dbReference type="AlphaFoldDB" id="A0A518XDZ6"/>
<dbReference type="InterPro" id="IPR000669">
    <property type="entry name" value="Mannitol_DH"/>
</dbReference>
<gene>
    <name evidence="5" type="ORF">D8B20_11225</name>
</gene>
<dbReference type="SUPFAM" id="SSF48179">
    <property type="entry name" value="6-phosphogluconate dehydrogenase C-terminal domain-like"/>
    <property type="match status" value="1"/>
</dbReference>
<dbReference type="GO" id="GO:0019594">
    <property type="term" value="P:mannitol metabolic process"/>
    <property type="evidence" value="ECO:0007669"/>
    <property type="project" value="InterPro"/>
</dbReference>
<dbReference type="PRINTS" id="PR00084">
    <property type="entry name" value="MTLDHDRGNASE"/>
</dbReference>
<evidence type="ECO:0000256" key="1">
    <source>
        <dbReference type="ARBA" id="ARBA00023002"/>
    </source>
</evidence>
<dbReference type="InterPro" id="IPR008927">
    <property type="entry name" value="6-PGluconate_DH-like_C_sf"/>
</dbReference>
<dbReference type="SUPFAM" id="SSF51735">
    <property type="entry name" value="NAD(P)-binding Rossmann-fold domains"/>
    <property type="match status" value="1"/>
</dbReference>
<feature type="domain" description="Mannitol dehydrogenase C-terminal" evidence="4">
    <location>
        <begin position="279"/>
        <end position="470"/>
    </location>
</feature>
<dbReference type="GO" id="GO:0016616">
    <property type="term" value="F:oxidoreductase activity, acting on the CH-OH group of donors, NAD or NADP as acceptor"/>
    <property type="evidence" value="ECO:0007669"/>
    <property type="project" value="TreeGrafter"/>
</dbReference>
<dbReference type="Pfam" id="PF01232">
    <property type="entry name" value="Mannitol_dh"/>
    <property type="match status" value="1"/>
</dbReference>
<evidence type="ECO:0000313" key="6">
    <source>
        <dbReference type="Proteomes" id="UP000319411"/>
    </source>
</evidence>
<evidence type="ECO:0000259" key="4">
    <source>
        <dbReference type="Pfam" id="PF08125"/>
    </source>
</evidence>
<dbReference type="InterPro" id="IPR050988">
    <property type="entry name" value="Mannitol_DH/Oxidoreductase"/>
</dbReference>
<proteinExistence type="predicted"/>
<dbReference type="InterPro" id="IPR036291">
    <property type="entry name" value="NAD(P)-bd_dom_sf"/>
</dbReference>
<dbReference type="PANTHER" id="PTHR43362">
    <property type="entry name" value="MANNITOL DEHYDROGENASE DSF1-RELATED"/>
    <property type="match status" value="1"/>
</dbReference>
<keyword evidence="2" id="KW-0520">NAD</keyword>
<dbReference type="InterPro" id="IPR013131">
    <property type="entry name" value="Mannitol_DH_N"/>
</dbReference>
<name>A0A518XDZ6_9GAMM</name>
<protein>
    <submittedName>
        <fullName evidence="5">Mannitol dehydrogenase family protein</fullName>
    </submittedName>
</protein>
<dbReference type="KEGG" id="pdis:D8B20_11225"/>
<keyword evidence="6" id="KW-1185">Reference proteome</keyword>
<dbReference type="PANTHER" id="PTHR43362:SF4">
    <property type="entry name" value="MANNITOL DEHYDROGENASE"/>
    <property type="match status" value="1"/>
</dbReference>
<dbReference type="InterPro" id="IPR013328">
    <property type="entry name" value="6PGD_dom2"/>
</dbReference>
<dbReference type="InterPro" id="IPR023027">
    <property type="entry name" value="Mannitol_DH_CS"/>
</dbReference>
<dbReference type="Pfam" id="PF08125">
    <property type="entry name" value="Mannitol_dh_C"/>
    <property type="match status" value="1"/>
</dbReference>
<dbReference type="OrthoDB" id="271711at2"/>
<reference evidence="5 6" key="1">
    <citation type="submission" date="2018-10" db="EMBL/GenBank/DDBJ databases">
        <title>Genome Sequencing of Pantoea dispersa DSM 32899.</title>
        <authorList>
            <person name="Nawrath M."/>
            <person name="Ottenheim C."/>
            <person name="Wilm A."/>
            <person name="Zimmermann W."/>
            <person name="Wu J.C."/>
        </authorList>
    </citation>
    <scope>NUCLEOTIDE SEQUENCE [LARGE SCALE GENOMIC DNA]</scope>
    <source>
        <strain evidence="5 6">DSM 32899</strain>
    </source>
</reference>
<evidence type="ECO:0000256" key="2">
    <source>
        <dbReference type="ARBA" id="ARBA00023027"/>
    </source>
</evidence>
<keyword evidence="1" id="KW-0560">Oxidoreductase</keyword>
<sequence>MLEPDRLPADVQQPAYDRRSLTTRMVHIGFGAFHRAHQALAADRLAAQGSDWGYCEVNLNSGALISALRQQDHLYTLTEMADDHLQTRVIGVITQALHARSDGSAAVTEAMCQPDVAIVSLTVTEKGYCALPSSGQLDWDHPDIVHDLAHPQTPRSLPGLILAAIARRRERQLPPFSVMSCDNMPENGQVTRNVVTQLAQRSNPALAEYIQTHLTFPSTMVDRIVPAMTDEAFTRLAARLGSHDPVAVEAEPFFQWVIEDNFVKGRPAWENAGAELVSDVLPFEEMKLRMLNGSHSFLAYLGYLAGYTHISDCMADAHFRAAARRLMLQDQAPTLRIQGVDRVAYADALLARYQNRAIQHRIAQIAMDGTQKLPQRLLDSVRWHLRNGTPCDFLLLGVAGWMRFISGVDEQGAPITVRDPLSAQLAGIVANSEDGAQRVAALLRLQTVFGDDLRYHTAFVSRLTELYQQLRTAGARATVQALVTEGSGGCTNV</sequence>
<dbReference type="RefSeq" id="WP_145888952.1">
    <property type="nucleotide sequence ID" value="NZ_CP032702.1"/>
</dbReference>
<dbReference type="EMBL" id="CP032702">
    <property type="protein sequence ID" value="QDY42427.1"/>
    <property type="molecule type" value="Genomic_DNA"/>
</dbReference>
<accession>A0A518XDZ6</accession>
<dbReference type="Gene3D" id="3.40.50.720">
    <property type="entry name" value="NAD(P)-binding Rossmann-like Domain"/>
    <property type="match status" value="1"/>
</dbReference>
<evidence type="ECO:0000259" key="3">
    <source>
        <dbReference type="Pfam" id="PF01232"/>
    </source>
</evidence>
<dbReference type="InterPro" id="IPR013118">
    <property type="entry name" value="Mannitol_DH_C"/>
</dbReference>
<dbReference type="PROSITE" id="PS00974">
    <property type="entry name" value="MANNITOL_DHGENASE"/>
    <property type="match status" value="1"/>
</dbReference>